<evidence type="ECO:0000313" key="4">
    <source>
        <dbReference type="EMBL" id="GLS64851.1"/>
    </source>
</evidence>
<sequence length="84" mass="8752">MRASTLLAFLASLTLTVVGVAFAQETTPSKSAPAKTEALSQRRADLRDSSRTGAICPTSARGRSTVVPSSAASAMLEGRLAQDW</sequence>
<organism evidence="3 5">
    <name type="scientific">Methylobacterium oxalidis</name>
    <dbReference type="NCBI Taxonomy" id="944322"/>
    <lineage>
        <taxon>Bacteria</taxon>
        <taxon>Pseudomonadati</taxon>
        <taxon>Pseudomonadota</taxon>
        <taxon>Alphaproteobacteria</taxon>
        <taxon>Hyphomicrobiales</taxon>
        <taxon>Methylobacteriaceae</taxon>
        <taxon>Methylobacterium</taxon>
    </lineage>
</organism>
<evidence type="ECO:0000256" key="1">
    <source>
        <dbReference type="SAM" id="MobiDB-lite"/>
    </source>
</evidence>
<feature type="compositionally biased region" description="Basic and acidic residues" evidence="1">
    <location>
        <begin position="40"/>
        <end position="50"/>
    </location>
</feature>
<keyword evidence="6" id="KW-1185">Reference proteome</keyword>
<reference evidence="6" key="2">
    <citation type="journal article" date="2019" name="Int. J. Syst. Evol. Microbiol.">
        <title>The Global Catalogue of Microorganisms (GCM) 10K type strain sequencing project: providing services to taxonomists for standard genome sequencing and annotation.</title>
        <authorList>
            <consortium name="The Broad Institute Genomics Platform"/>
            <consortium name="The Broad Institute Genome Sequencing Center for Infectious Disease"/>
            <person name="Wu L."/>
            <person name="Ma J."/>
        </authorList>
    </citation>
    <scope>NUCLEOTIDE SEQUENCE [LARGE SCALE GENOMIC DNA]</scope>
    <source>
        <strain evidence="6">NBRC 107715</strain>
    </source>
</reference>
<gene>
    <name evidence="4" type="ORF">GCM10007888_32320</name>
    <name evidence="3" type="ORF">MOX02_59290</name>
</gene>
<proteinExistence type="predicted"/>
<dbReference type="Proteomes" id="UP001156856">
    <property type="component" value="Unassembled WGS sequence"/>
</dbReference>
<feature type="chain" id="PRO_5021934428" evidence="2">
    <location>
        <begin position="24"/>
        <end position="84"/>
    </location>
</feature>
<comment type="caution">
    <text evidence="3">The sequence shown here is derived from an EMBL/GenBank/DDBJ whole genome shotgun (WGS) entry which is preliminary data.</text>
</comment>
<reference evidence="4" key="1">
    <citation type="journal article" date="2014" name="Int. J. Syst. Evol. Microbiol.">
        <title>Complete genome of a new Firmicutes species belonging to the dominant human colonic microbiota ('Ruminococcus bicirculans') reveals two chromosomes and a selective capacity to utilize plant glucans.</title>
        <authorList>
            <consortium name="NISC Comparative Sequencing Program"/>
            <person name="Wegmann U."/>
            <person name="Louis P."/>
            <person name="Goesmann A."/>
            <person name="Henrissat B."/>
            <person name="Duncan S.H."/>
            <person name="Flint H.J."/>
        </authorList>
    </citation>
    <scope>NUCLEOTIDE SEQUENCE</scope>
    <source>
        <strain evidence="4">NBRC 107715</strain>
    </source>
</reference>
<feature type="signal peptide" evidence="2">
    <location>
        <begin position="1"/>
        <end position="23"/>
    </location>
</feature>
<evidence type="ECO:0000313" key="3">
    <source>
        <dbReference type="EMBL" id="GEP07891.1"/>
    </source>
</evidence>
<evidence type="ECO:0000313" key="6">
    <source>
        <dbReference type="Proteomes" id="UP001156856"/>
    </source>
</evidence>
<dbReference type="EMBL" id="BSPK01000054">
    <property type="protein sequence ID" value="GLS64851.1"/>
    <property type="molecule type" value="Genomic_DNA"/>
</dbReference>
<feature type="region of interest" description="Disordered" evidence="1">
    <location>
        <begin position="26"/>
        <end position="67"/>
    </location>
</feature>
<reference evidence="4" key="4">
    <citation type="submission" date="2023-01" db="EMBL/GenBank/DDBJ databases">
        <title>Draft genome sequence of Methylobacterium oxalidis strain NBRC 107715.</title>
        <authorList>
            <person name="Sun Q."/>
            <person name="Mori K."/>
        </authorList>
    </citation>
    <scope>NUCLEOTIDE SEQUENCE</scope>
    <source>
        <strain evidence="4">NBRC 107715</strain>
    </source>
</reference>
<reference evidence="3 5" key="3">
    <citation type="submission" date="2019-07" db="EMBL/GenBank/DDBJ databases">
        <title>Whole genome shotgun sequence of Methylobacterium oxalidis NBRC 107715.</title>
        <authorList>
            <person name="Hosoyama A."/>
            <person name="Uohara A."/>
            <person name="Ohji S."/>
            <person name="Ichikawa N."/>
        </authorList>
    </citation>
    <scope>NUCLEOTIDE SEQUENCE [LARGE SCALE GENOMIC DNA]</scope>
    <source>
        <strain evidence="3 5">NBRC 107715</strain>
    </source>
</reference>
<dbReference type="Proteomes" id="UP000321960">
    <property type="component" value="Unassembled WGS sequence"/>
</dbReference>
<accession>A0A512JD78</accession>
<dbReference type="AlphaFoldDB" id="A0A512JD78"/>
<evidence type="ECO:0000256" key="2">
    <source>
        <dbReference type="SAM" id="SignalP"/>
    </source>
</evidence>
<evidence type="ECO:0000313" key="5">
    <source>
        <dbReference type="Proteomes" id="UP000321960"/>
    </source>
</evidence>
<keyword evidence="2" id="KW-0732">Signal</keyword>
<name>A0A512JD78_9HYPH</name>
<protein>
    <submittedName>
        <fullName evidence="3">Uncharacterized protein</fullName>
    </submittedName>
</protein>
<dbReference type="EMBL" id="BJZU01000201">
    <property type="protein sequence ID" value="GEP07891.1"/>
    <property type="molecule type" value="Genomic_DNA"/>
</dbReference>